<dbReference type="GeneID" id="35766143"/>
<protein>
    <submittedName>
        <fullName evidence="5">GNAT family N-acetyltransferase</fullName>
    </submittedName>
    <submittedName>
        <fullName evidence="4">GNAT family acetyltransferase</fullName>
    </submittedName>
</protein>
<name>A0A1J0MYE9_STRIN</name>
<dbReference type="OrthoDB" id="9805924at2"/>
<evidence type="ECO:0000313" key="6">
    <source>
        <dbReference type="Proteomes" id="UP000025245"/>
    </source>
</evidence>
<dbReference type="InterPro" id="IPR050832">
    <property type="entry name" value="Bact_Acetyltransf"/>
</dbReference>
<dbReference type="KEGG" id="sio:DW64_03910"/>
<reference evidence="4 6" key="1">
    <citation type="journal article" date="2014" name="Genome Announc.">
        <title>Complete Genome Sequence of a Virulent Strain, Streptococcus iniae ISET0901, Isolated from Diseased Tilapia.</title>
        <authorList>
            <person name="Pridgeon J.W."/>
            <person name="Zhang D."/>
            <person name="Zhang L."/>
        </authorList>
    </citation>
    <scope>NUCLEOTIDE SEQUENCE [LARGE SCALE GENOMIC DNA]</scope>
    <source>
        <strain evidence="4 6">ISET0901</strain>
    </source>
</reference>
<keyword evidence="6" id="KW-1185">Reference proteome</keyword>
<dbReference type="PROSITE" id="PS51186">
    <property type="entry name" value="GNAT"/>
    <property type="match status" value="1"/>
</dbReference>
<keyword evidence="1 5" id="KW-0808">Transferase</keyword>
<dbReference type="CDD" id="cd04301">
    <property type="entry name" value="NAT_SF"/>
    <property type="match status" value="1"/>
</dbReference>
<gene>
    <name evidence="5" type="ORF">DIY07_04320</name>
    <name evidence="4" type="ORF">DQ08_03920</name>
</gene>
<dbReference type="STRING" id="1346.BMF34_04015"/>
<proteinExistence type="predicted"/>
<dbReference type="Gene3D" id="3.40.630.30">
    <property type="match status" value="1"/>
</dbReference>
<dbReference type="eggNOG" id="COG0456">
    <property type="taxonomic scope" value="Bacteria"/>
</dbReference>
<evidence type="ECO:0000256" key="2">
    <source>
        <dbReference type="ARBA" id="ARBA00023315"/>
    </source>
</evidence>
<dbReference type="EMBL" id="CP007586">
    <property type="protein sequence ID" value="AHY15620.1"/>
    <property type="molecule type" value="Genomic_DNA"/>
</dbReference>
<evidence type="ECO:0000256" key="1">
    <source>
        <dbReference type="ARBA" id="ARBA00022679"/>
    </source>
</evidence>
<sequence length="154" mass="18133">MIRLATRHDIPELLLLLEEIRRHHQTVRPDLFRADGGKFDAKELELLLYNPNKPIYVYTDDHDKVLGHLFLQFKVSESPVRIPRKVLYVEDLCVNAHYRGQGIGRQLMAFAKDFAREKGCYQVTLNVWNANKEAYAFYERLGFVPQQTQMERNL</sequence>
<dbReference type="EMBL" id="QLQD01000041">
    <property type="protein sequence ID" value="RLU57416.1"/>
    <property type="molecule type" value="Genomic_DNA"/>
</dbReference>
<dbReference type="GO" id="GO:0016747">
    <property type="term" value="F:acyltransferase activity, transferring groups other than amino-acyl groups"/>
    <property type="evidence" value="ECO:0007669"/>
    <property type="project" value="InterPro"/>
</dbReference>
<evidence type="ECO:0000313" key="4">
    <source>
        <dbReference type="EMBL" id="AHY15620.1"/>
    </source>
</evidence>
<accession>A0A1J0MYE9</accession>
<evidence type="ECO:0000313" key="5">
    <source>
        <dbReference type="EMBL" id="RLU57416.1"/>
    </source>
</evidence>
<organism evidence="5 7">
    <name type="scientific">Streptococcus iniae</name>
    <name type="common">Streptococcus shiloi</name>
    <dbReference type="NCBI Taxonomy" id="1346"/>
    <lineage>
        <taxon>Bacteria</taxon>
        <taxon>Bacillati</taxon>
        <taxon>Bacillota</taxon>
        <taxon>Bacilli</taxon>
        <taxon>Lactobacillales</taxon>
        <taxon>Streptococcaceae</taxon>
        <taxon>Streptococcus</taxon>
    </lineage>
</organism>
<dbReference type="SMR" id="A0A1J0MYE9"/>
<dbReference type="AlphaFoldDB" id="A0A1J0MYE9"/>
<evidence type="ECO:0000259" key="3">
    <source>
        <dbReference type="PROSITE" id="PS51186"/>
    </source>
</evidence>
<dbReference type="InterPro" id="IPR016181">
    <property type="entry name" value="Acyl_CoA_acyltransferase"/>
</dbReference>
<dbReference type="KEGG" id="siq:DQ08_03920"/>
<dbReference type="SUPFAM" id="SSF55729">
    <property type="entry name" value="Acyl-CoA N-acyltransferases (Nat)"/>
    <property type="match status" value="1"/>
</dbReference>
<dbReference type="PANTHER" id="PTHR43877:SF2">
    <property type="entry name" value="AMINOALKYLPHOSPHONATE N-ACETYLTRANSFERASE-RELATED"/>
    <property type="match status" value="1"/>
</dbReference>
<dbReference type="Proteomes" id="UP000025245">
    <property type="component" value="Chromosome"/>
</dbReference>
<evidence type="ECO:0000313" key="7">
    <source>
        <dbReference type="Proteomes" id="UP000269148"/>
    </source>
</evidence>
<dbReference type="Proteomes" id="UP000269148">
    <property type="component" value="Unassembled WGS sequence"/>
</dbReference>
<dbReference type="PANTHER" id="PTHR43877">
    <property type="entry name" value="AMINOALKYLPHOSPHONATE N-ACETYLTRANSFERASE-RELATED-RELATED"/>
    <property type="match status" value="1"/>
</dbReference>
<feature type="domain" description="N-acetyltransferase" evidence="3">
    <location>
        <begin position="1"/>
        <end position="154"/>
    </location>
</feature>
<reference evidence="5 7" key="2">
    <citation type="submission" date="2018-06" db="EMBL/GenBank/DDBJ databases">
        <title>Mutators as drivers of adaptation in pathogenic bacteria and a risk factor for host jumps and vaccine escape.</title>
        <authorList>
            <person name="Barnes A.C."/>
            <person name="Silayeva O."/>
        </authorList>
    </citation>
    <scope>NUCLEOTIDE SEQUENCE [LARGE SCALE GENOMIC DNA]</scope>
    <source>
        <strain evidence="5 7">QMA0445</strain>
    </source>
</reference>
<keyword evidence="2" id="KW-0012">Acyltransferase</keyword>
<dbReference type="RefSeq" id="WP_003099287.1">
    <property type="nucleotide sequence ID" value="NZ_CP010783.1"/>
</dbReference>
<dbReference type="InterPro" id="IPR000182">
    <property type="entry name" value="GNAT_dom"/>
</dbReference>
<dbReference type="KEGG" id="siz:SI82_04140"/>
<dbReference type="Pfam" id="PF00583">
    <property type="entry name" value="Acetyltransf_1"/>
    <property type="match status" value="1"/>
</dbReference>